<keyword evidence="1" id="KW-0472">Membrane</keyword>
<evidence type="ECO:0000256" key="1">
    <source>
        <dbReference type="SAM" id="Phobius"/>
    </source>
</evidence>
<dbReference type="Proteomes" id="UP000003157">
    <property type="component" value="Unassembled WGS sequence"/>
</dbReference>
<comment type="caution">
    <text evidence="2">The sequence shown here is derived from an EMBL/GenBank/DDBJ whole genome shotgun (WGS) entry which is preliminary data.</text>
</comment>
<protein>
    <submittedName>
        <fullName evidence="2">Uncharacterized protein</fullName>
    </submittedName>
</protein>
<feature type="transmembrane region" description="Helical" evidence="1">
    <location>
        <begin position="74"/>
        <end position="94"/>
    </location>
</feature>
<dbReference type="AlphaFoldDB" id="E7GB51"/>
<feature type="transmembrane region" description="Helical" evidence="1">
    <location>
        <begin position="43"/>
        <end position="62"/>
    </location>
</feature>
<keyword evidence="3" id="KW-1185">Reference proteome</keyword>
<gene>
    <name evidence="2" type="ORF">HMPREF9488_01991</name>
</gene>
<sequence>MPPSTTEKETINLIKNTMIDAHFVLDNAKPCNGIWKVLLSWEISHALVVTILYAISCVIQNNLDSPNINTYFNIFRLLTIILYVIPIVTYIITLHKTNMTLKESSFLKILLYFPIIVFIIKILFPISYYLNTEALVALYDTFPVDIFFLVIFLIQFFLYFRKNTFILLIFISVFFSIFYTIIKLISFNSLEITSLIYLQINNILPLFFHNILLELESRFHIKYLVYYFP</sequence>
<evidence type="ECO:0000313" key="2">
    <source>
        <dbReference type="EMBL" id="EFW04867.1"/>
    </source>
</evidence>
<keyword evidence="1" id="KW-1133">Transmembrane helix</keyword>
<feature type="transmembrane region" description="Helical" evidence="1">
    <location>
        <begin position="136"/>
        <end position="158"/>
    </location>
</feature>
<feature type="transmembrane region" description="Helical" evidence="1">
    <location>
        <begin position="165"/>
        <end position="182"/>
    </location>
</feature>
<evidence type="ECO:0000313" key="3">
    <source>
        <dbReference type="Proteomes" id="UP000003157"/>
    </source>
</evidence>
<feature type="transmembrane region" description="Helical" evidence="1">
    <location>
        <begin position="106"/>
        <end position="130"/>
    </location>
</feature>
<accession>E7GB51</accession>
<feature type="transmembrane region" description="Helical" evidence="1">
    <location>
        <begin position="194"/>
        <end position="213"/>
    </location>
</feature>
<name>E7GB51_9FIRM</name>
<dbReference type="EMBL" id="ADKX01000033">
    <property type="protein sequence ID" value="EFW04867.1"/>
    <property type="molecule type" value="Genomic_DNA"/>
</dbReference>
<dbReference type="STRING" id="100884.GCA_000269565_02090"/>
<keyword evidence="1" id="KW-0812">Transmembrane</keyword>
<organism evidence="2 3">
    <name type="scientific">Coprobacillus cateniformis</name>
    <dbReference type="NCBI Taxonomy" id="100884"/>
    <lineage>
        <taxon>Bacteria</taxon>
        <taxon>Bacillati</taxon>
        <taxon>Bacillota</taxon>
        <taxon>Erysipelotrichia</taxon>
        <taxon>Erysipelotrichales</taxon>
        <taxon>Coprobacillaceae</taxon>
        <taxon>Coprobacillus</taxon>
    </lineage>
</organism>
<reference evidence="2 3" key="1">
    <citation type="submission" date="2010-12" db="EMBL/GenBank/DDBJ databases">
        <title>The Genome Sequence of Coprobacillus sp. strain 29_1.</title>
        <authorList>
            <consortium name="The Broad Institute Genome Sequencing Platform"/>
            <person name="Earl A."/>
            <person name="Ward D."/>
            <person name="Feldgarden M."/>
            <person name="Gevers D."/>
            <person name="Daigneault M."/>
            <person name="Sibley C.D."/>
            <person name="White A."/>
            <person name="Strauss J."/>
            <person name="Allen-Vercoe E."/>
            <person name="Young S.K."/>
            <person name="Zeng Q."/>
            <person name="Gargeya S."/>
            <person name="Fitzgerald M."/>
            <person name="Haas B."/>
            <person name="Abouelleil A."/>
            <person name="Alvarado L."/>
            <person name="Arachchi H.M."/>
            <person name="Berlin A."/>
            <person name="Brown A."/>
            <person name="Chapman S.B."/>
            <person name="Chen Z."/>
            <person name="Dunbar C."/>
            <person name="Freedman E."/>
            <person name="Gearin G."/>
            <person name="Gellesch M."/>
            <person name="Goldberg J."/>
            <person name="Griggs A."/>
            <person name="Gujja S."/>
            <person name="Heilman E."/>
            <person name="Heiman D."/>
            <person name="Howarth C."/>
            <person name="Larson L."/>
            <person name="Lui A."/>
            <person name="MacDonald P.J.P."/>
            <person name="Mehta T."/>
            <person name="Montmayeur A."/>
            <person name="Murphy C."/>
            <person name="Neiman D."/>
            <person name="Pearson M."/>
            <person name="Priest M."/>
            <person name="Roberts A."/>
            <person name="Saif S."/>
            <person name="Shea T."/>
            <person name="Shenoy N."/>
            <person name="Sisk P."/>
            <person name="Stolte C."/>
            <person name="Sykes S."/>
            <person name="White J."/>
            <person name="Yandava C."/>
            <person name="Nusbaum C."/>
            <person name="Birren B."/>
        </authorList>
    </citation>
    <scope>NUCLEOTIDE SEQUENCE [LARGE SCALE GENOMIC DNA]</scope>
    <source>
        <strain evidence="2 3">29_1</strain>
    </source>
</reference>
<proteinExistence type="predicted"/>
<dbReference type="HOGENOM" id="CLU_1208117_0_0_9"/>